<dbReference type="AlphaFoldDB" id="A0A017SPQ2"/>
<dbReference type="EMBL" id="KK088412">
    <property type="protein sequence ID" value="EYE98958.1"/>
    <property type="molecule type" value="Genomic_DNA"/>
</dbReference>
<keyword evidence="4" id="KW-1185">Reference proteome</keyword>
<organism evidence="3 4">
    <name type="scientific">Aspergillus ruber (strain CBS 135680)</name>
    <dbReference type="NCBI Taxonomy" id="1388766"/>
    <lineage>
        <taxon>Eukaryota</taxon>
        <taxon>Fungi</taxon>
        <taxon>Dikarya</taxon>
        <taxon>Ascomycota</taxon>
        <taxon>Pezizomycotina</taxon>
        <taxon>Eurotiomycetes</taxon>
        <taxon>Eurotiomycetidae</taxon>
        <taxon>Eurotiales</taxon>
        <taxon>Aspergillaceae</taxon>
        <taxon>Aspergillus</taxon>
        <taxon>Aspergillus subgen. Aspergillus</taxon>
    </lineage>
</organism>
<keyword evidence="2" id="KW-0472">Membrane</keyword>
<dbReference type="HOGENOM" id="CLU_1669005_0_0_1"/>
<keyword evidence="2" id="KW-1133">Transmembrane helix</keyword>
<dbReference type="GeneID" id="63692838"/>
<feature type="transmembrane region" description="Helical" evidence="2">
    <location>
        <begin position="72"/>
        <end position="95"/>
    </location>
</feature>
<evidence type="ECO:0000256" key="2">
    <source>
        <dbReference type="SAM" id="Phobius"/>
    </source>
</evidence>
<name>A0A017SPQ2_ASPRC</name>
<proteinExistence type="predicted"/>
<gene>
    <name evidence="3" type="ORF">EURHEDRAFT_120988</name>
</gene>
<evidence type="ECO:0000313" key="4">
    <source>
        <dbReference type="Proteomes" id="UP000019804"/>
    </source>
</evidence>
<feature type="region of interest" description="Disordered" evidence="1">
    <location>
        <begin position="123"/>
        <end position="158"/>
    </location>
</feature>
<keyword evidence="2" id="KW-0812">Transmembrane</keyword>
<protein>
    <submittedName>
        <fullName evidence="3">Uncharacterized protein</fullName>
    </submittedName>
</protein>
<sequence>MYLLFPVSESNNVAPSFFARNYPSQNYCIVSSQIPDALLFFFHPHQSILLLYSLSRRLNMPRVVSFSVKTSALVIALVLVPIVVLCCCLAVAIACSEYWSSRSSRCSCCPRIRFRWFKGFKGRKRKHSDPTSSSSTETPGLSATPSVYGDPVLTREQV</sequence>
<accession>A0A017SPQ2</accession>
<dbReference type="RefSeq" id="XP_040642646.1">
    <property type="nucleotide sequence ID" value="XM_040777714.1"/>
</dbReference>
<reference evidence="4" key="1">
    <citation type="journal article" date="2014" name="Nat. Commun.">
        <title>Genomic adaptations of the halophilic Dead Sea filamentous fungus Eurotium rubrum.</title>
        <authorList>
            <person name="Kis-Papo T."/>
            <person name="Weig A.R."/>
            <person name="Riley R."/>
            <person name="Persoh D."/>
            <person name="Salamov A."/>
            <person name="Sun H."/>
            <person name="Lipzen A."/>
            <person name="Wasser S.P."/>
            <person name="Rambold G."/>
            <person name="Grigoriev I.V."/>
            <person name="Nevo E."/>
        </authorList>
    </citation>
    <scope>NUCLEOTIDE SEQUENCE [LARGE SCALE GENOMIC DNA]</scope>
    <source>
        <strain evidence="4">CBS 135680</strain>
    </source>
</reference>
<evidence type="ECO:0000256" key="1">
    <source>
        <dbReference type="SAM" id="MobiDB-lite"/>
    </source>
</evidence>
<evidence type="ECO:0000313" key="3">
    <source>
        <dbReference type="EMBL" id="EYE98958.1"/>
    </source>
</evidence>
<dbReference type="Proteomes" id="UP000019804">
    <property type="component" value="Unassembled WGS sequence"/>
</dbReference>